<dbReference type="InterPro" id="IPR009244">
    <property type="entry name" value="Mediatior_Med7"/>
</dbReference>
<evidence type="ECO:0000256" key="9">
    <source>
        <dbReference type="ARBA" id="ARBA00025687"/>
    </source>
</evidence>
<comment type="subcellular location">
    <subcellularLocation>
        <location evidence="1 10">Nucleus</location>
    </subcellularLocation>
</comment>
<comment type="subunit">
    <text evidence="3 10">Component of the Mediator complex.</text>
</comment>
<dbReference type="GO" id="GO:0070847">
    <property type="term" value="C:core mediator complex"/>
    <property type="evidence" value="ECO:0007669"/>
    <property type="project" value="TreeGrafter"/>
</dbReference>
<dbReference type="EMBL" id="ML987208">
    <property type="protein sequence ID" value="KAF2242250.1"/>
    <property type="molecule type" value="Genomic_DNA"/>
</dbReference>
<evidence type="ECO:0000256" key="7">
    <source>
        <dbReference type="ARBA" id="ARBA00023163"/>
    </source>
</evidence>
<evidence type="ECO:0000256" key="6">
    <source>
        <dbReference type="ARBA" id="ARBA00023159"/>
    </source>
</evidence>
<evidence type="ECO:0000256" key="4">
    <source>
        <dbReference type="ARBA" id="ARBA00020631"/>
    </source>
</evidence>
<feature type="coiled-coil region" evidence="11">
    <location>
        <begin position="202"/>
        <end position="229"/>
    </location>
</feature>
<keyword evidence="8 10" id="KW-0539">Nucleus</keyword>
<evidence type="ECO:0000256" key="11">
    <source>
        <dbReference type="SAM" id="Coils"/>
    </source>
</evidence>
<dbReference type="Gene3D" id="6.10.140.1520">
    <property type="match status" value="1"/>
</dbReference>
<evidence type="ECO:0000313" key="13">
    <source>
        <dbReference type="EMBL" id="KAF2242250.1"/>
    </source>
</evidence>
<dbReference type="Pfam" id="PF05983">
    <property type="entry name" value="Med7"/>
    <property type="match status" value="1"/>
</dbReference>
<keyword evidence="7 10" id="KW-0804">Transcription</keyword>
<feature type="compositionally biased region" description="Polar residues" evidence="12">
    <location>
        <begin position="1"/>
        <end position="12"/>
    </location>
</feature>
<comment type="similarity">
    <text evidence="2 10">Belongs to the Mediator complex subunit 7 family.</text>
</comment>
<dbReference type="GeneID" id="54583616"/>
<dbReference type="Gene3D" id="6.10.140.200">
    <property type="match status" value="1"/>
</dbReference>
<accession>A0A6A6HY05</accession>
<protein>
    <recommendedName>
        <fullName evidence="4 10">Mediator of RNA polymerase II transcription subunit 7</fullName>
    </recommendedName>
</protein>
<comment type="function">
    <text evidence="9">Component of the Mediator complex, a coactivator involved in the regulated transcription of nearly all RNA polymerase II-dependent genes. Mediator functions as a bridge to convey information from gene-specific regulatory proteins to the basal RNA polymerase II transcription machinery. Mediator is recruited to promoters by direct interactions with regulatory proteins and serves as a scaffold for the assembly of a functional preinitiation complex with RNA polymerase II and the general transcription factors.</text>
</comment>
<evidence type="ECO:0000256" key="2">
    <source>
        <dbReference type="ARBA" id="ARBA00009994"/>
    </source>
</evidence>
<sequence length="273" mass="31421">MAQQPQQDQPELSSFFPDPPPFYKHFTTENQERLKQFKEQRAAPSNDGVASSPPLTASQLLELPTELRYLVPPEPPAEDAEYRVFGEVAKVRGVDEFENIMAWISDTLWDKQQEAGILEGWKYEQLYPPPSASDWSSIDRQRYLFRFLRSVMLSFVELLGVVAVNPTSEKKDEKLRDILTLVLNMHALINEYRPHQARETLIMLMEEQVERKKAEVEGVKKMADKVRQTLEGFAKEAPEGKGSVVAEESVDAEKRRVDLQREMWTAMDEILGH</sequence>
<dbReference type="Proteomes" id="UP000800094">
    <property type="component" value="Unassembled WGS sequence"/>
</dbReference>
<evidence type="ECO:0000256" key="5">
    <source>
        <dbReference type="ARBA" id="ARBA00023015"/>
    </source>
</evidence>
<proteinExistence type="inferred from homology"/>
<name>A0A6A6HY05_9PLEO</name>
<dbReference type="AlphaFoldDB" id="A0A6A6HY05"/>
<dbReference type="GO" id="GO:0016592">
    <property type="term" value="C:mediator complex"/>
    <property type="evidence" value="ECO:0007669"/>
    <property type="project" value="InterPro"/>
</dbReference>
<keyword evidence="14" id="KW-1185">Reference proteome</keyword>
<feature type="region of interest" description="Disordered" evidence="12">
    <location>
        <begin position="1"/>
        <end position="55"/>
    </location>
</feature>
<dbReference type="GO" id="GO:0003712">
    <property type="term" value="F:transcription coregulator activity"/>
    <property type="evidence" value="ECO:0007669"/>
    <property type="project" value="InterPro"/>
</dbReference>
<dbReference type="OrthoDB" id="10253553at2759"/>
<evidence type="ECO:0000256" key="12">
    <source>
        <dbReference type="SAM" id="MobiDB-lite"/>
    </source>
</evidence>
<feature type="compositionally biased region" description="Basic and acidic residues" evidence="12">
    <location>
        <begin position="26"/>
        <end position="41"/>
    </location>
</feature>
<dbReference type="SUPFAM" id="SSF140718">
    <property type="entry name" value="Mediator hinge subcomplex-like"/>
    <property type="match status" value="1"/>
</dbReference>
<evidence type="ECO:0000256" key="8">
    <source>
        <dbReference type="ARBA" id="ARBA00023242"/>
    </source>
</evidence>
<dbReference type="PANTHER" id="PTHR21428">
    <property type="entry name" value="MEDIATOR OF RNA POLYMERASE II TRANSCRIPTION SUBUNIT 7"/>
    <property type="match status" value="1"/>
</dbReference>
<evidence type="ECO:0000256" key="10">
    <source>
        <dbReference type="RuleBase" id="RU364060"/>
    </source>
</evidence>
<keyword evidence="5 10" id="KW-0805">Transcription regulation</keyword>
<dbReference type="InterPro" id="IPR037212">
    <property type="entry name" value="Med7/Med21-like"/>
</dbReference>
<keyword evidence="6 10" id="KW-0010">Activator</keyword>
<organism evidence="13 14">
    <name type="scientific">Trematosphaeria pertusa</name>
    <dbReference type="NCBI Taxonomy" id="390896"/>
    <lineage>
        <taxon>Eukaryota</taxon>
        <taxon>Fungi</taxon>
        <taxon>Dikarya</taxon>
        <taxon>Ascomycota</taxon>
        <taxon>Pezizomycotina</taxon>
        <taxon>Dothideomycetes</taxon>
        <taxon>Pleosporomycetidae</taxon>
        <taxon>Pleosporales</taxon>
        <taxon>Massarineae</taxon>
        <taxon>Trematosphaeriaceae</taxon>
        <taxon>Trematosphaeria</taxon>
    </lineage>
</organism>
<reference evidence="13" key="1">
    <citation type="journal article" date="2020" name="Stud. Mycol.">
        <title>101 Dothideomycetes genomes: a test case for predicting lifestyles and emergence of pathogens.</title>
        <authorList>
            <person name="Haridas S."/>
            <person name="Albert R."/>
            <person name="Binder M."/>
            <person name="Bloem J."/>
            <person name="Labutti K."/>
            <person name="Salamov A."/>
            <person name="Andreopoulos B."/>
            <person name="Baker S."/>
            <person name="Barry K."/>
            <person name="Bills G."/>
            <person name="Bluhm B."/>
            <person name="Cannon C."/>
            <person name="Castanera R."/>
            <person name="Culley D."/>
            <person name="Daum C."/>
            <person name="Ezra D."/>
            <person name="Gonzalez J."/>
            <person name="Henrissat B."/>
            <person name="Kuo A."/>
            <person name="Liang C."/>
            <person name="Lipzen A."/>
            <person name="Lutzoni F."/>
            <person name="Magnuson J."/>
            <person name="Mondo S."/>
            <person name="Nolan M."/>
            <person name="Ohm R."/>
            <person name="Pangilinan J."/>
            <person name="Park H.-J."/>
            <person name="Ramirez L."/>
            <person name="Alfaro M."/>
            <person name="Sun H."/>
            <person name="Tritt A."/>
            <person name="Yoshinaga Y."/>
            <person name="Zwiers L.-H."/>
            <person name="Turgeon B."/>
            <person name="Goodwin S."/>
            <person name="Spatafora J."/>
            <person name="Crous P."/>
            <person name="Grigoriev I."/>
        </authorList>
    </citation>
    <scope>NUCLEOTIDE SEQUENCE</scope>
    <source>
        <strain evidence="13">CBS 122368</strain>
    </source>
</reference>
<dbReference type="PANTHER" id="PTHR21428:SF11">
    <property type="entry name" value="MEDIATOR OF RNA POLYMERASE II TRANSCRIPTION SUBUNIT 7"/>
    <property type="match status" value="1"/>
</dbReference>
<dbReference type="InterPro" id="IPR044888">
    <property type="entry name" value="Mediatior_Med7_sf"/>
</dbReference>
<gene>
    <name evidence="13" type="ORF">BU26DRAFT_524429</name>
</gene>
<evidence type="ECO:0000256" key="3">
    <source>
        <dbReference type="ARBA" id="ARBA00011837"/>
    </source>
</evidence>
<keyword evidence="11" id="KW-0175">Coiled coil</keyword>
<dbReference type="GO" id="GO:0006357">
    <property type="term" value="P:regulation of transcription by RNA polymerase II"/>
    <property type="evidence" value="ECO:0007669"/>
    <property type="project" value="InterPro"/>
</dbReference>
<dbReference type="RefSeq" id="XP_033677254.1">
    <property type="nucleotide sequence ID" value="XM_033830286.1"/>
</dbReference>
<evidence type="ECO:0000313" key="14">
    <source>
        <dbReference type="Proteomes" id="UP000800094"/>
    </source>
</evidence>
<evidence type="ECO:0000256" key="1">
    <source>
        <dbReference type="ARBA" id="ARBA00004123"/>
    </source>
</evidence>